<organism evidence="1 2">
    <name type="scientific">Heyndrickxia camelliae</name>
    <dbReference type="NCBI Taxonomy" id="1707093"/>
    <lineage>
        <taxon>Bacteria</taxon>
        <taxon>Bacillati</taxon>
        <taxon>Bacillota</taxon>
        <taxon>Bacilli</taxon>
        <taxon>Bacillales</taxon>
        <taxon>Bacillaceae</taxon>
        <taxon>Heyndrickxia</taxon>
    </lineage>
</organism>
<keyword evidence="2" id="KW-1185">Reference proteome</keyword>
<proteinExistence type="predicted"/>
<dbReference type="OrthoDB" id="2931195at2"/>
<evidence type="ECO:0000313" key="1">
    <source>
        <dbReference type="EMBL" id="PKR82899.1"/>
    </source>
</evidence>
<protein>
    <submittedName>
        <fullName evidence="1">Uncharacterized protein</fullName>
    </submittedName>
</protein>
<sequence length="166" mass="18976">MKQIYKAVDGKIFEKEKDCLVHEFNLKGGSESFKSIVQEAVNEVKNITGLDIEIREAGAKIDWDGDPNTDVKNFVEWQEIELVVYKDGVQRGEEYSRGSQGGFTKEFLVEQLVKEYHTPYLQVHEGVIVDSNEGDWYPEGYAIDGVNVNDILRANYGKRVRIEILD</sequence>
<name>A0A2N3LE79_9BACI</name>
<dbReference type="AlphaFoldDB" id="A0A2N3LE79"/>
<evidence type="ECO:0000313" key="2">
    <source>
        <dbReference type="Proteomes" id="UP000233440"/>
    </source>
</evidence>
<accession>A0A2N3LE79</accession>
<dbReference type="RefSeq" id="WP_101356387.1">
    <property type="nucleotide sequence ID" value="NZ_PIQO01000026.1"/>
</dbReference>
<dbReference type="EMBL" id="PIQO01000026">
    <property type="protein sequence ID" value="PKR82899.1"/>
    <property type="molecule type" value="Genomic_DNA"/>
</dbReference>
<dbReference type="Proteomes" id="UP000233440">
    <property type="component" value="Unassembled WGS sequence"/>
</dbReference>
<comment type="caution">
    <text evidence="1">The sequence shown here is derived from an EMBL/GenBank/DDBJ whole genome shotgun (WGS) entry which is preliminary data.</text>
</comment>
<reference evidence="1 2" key="1">
    <citation type="submission" date="2017-11" db="EMBL/GenBank/DDBJ databases">
        <title>Bacillus camelliae sp. nov., isolated from pu'er tea.</title>
        <authorList>
            <person name="Niu L."/>
        </authorList>
    </citation>
    <scope>NUCLEOTIDE SEQUENCE [LARGE SCALE GENOMIC DNA]</scope>
    <source>
        <strain evidence="1 2">7578-1</strain>
    </source>
</reference>
<gene>
    <name evidence="1" type="ORF">CWO92_22170</name>
</gene>